<dbReference type="OMA" id="QYEDMAH"/>
<protein>
    <submittedName>
        <fullName evidence="2">Uncharacterized protein</fullName>
    </submittedName>
</protein>
<dbReference type="GeneID" id="63686500"/>
<dbReference type="EMBL" id="JH795892">
    <property type="protein sequence ID" value="EJT96521.1"/>
    <property type="molecule type" value="Genomic_DNA"/>
</dbReference>
<dbReference type="AlphaFoldDB" id="M5FTF1"/>
<dbReference type="STRING" id="1858805.M5FTF1"/>
<proteinExistence type="predicted"/>
<accession>M5FTF1</accession>
<evidence type="ECO:0000313" key="2">
    <source>
        <dbReference type="EMBL" id="EJT96521.1"/>
    </source>
</evidence>
<dbReference type="Proteomes" id="UP000030653">
    <property type="component" value="Unassembled WGS sequence"/>
</dbReference>
<evidence type="ECO:0000256" key="1">
    <source>
        <dbReference type="SAM" id="MobiDB-lite"/>
    </source>
</evidence>
<feature type="region of interest" description="Disordered" evidence="1">
    <location>
        <begin position="1"/>
        <end position="31"/>
    </location>
</feature>
<evidence type="ECO:0000313" key="3">
    <source>
        <dbReference type="Proteomes" id="UP000030653"/>
    </source>
</evidence>
<dbReference type="HOGENOM" id="CLU_131613_0_0_1"/>
<sequence length="174" mass="20136">MSYESEEFSEAPSDQLFSGTPSVKDTLASNATNGSALQQQYEDMAHLYAESQLMIKTLEKQLEHCEADLQANQQLVATLENELHDAERHLRKSRVQSSDLAKERDALNAQMQALQTQLRDAQDDSTRLRRSMQEEKQASERKLEEERKARERARALLDQRMEDMQKRKSKFVCM</sequence>
<organism evidence="2 3">
    <name type="scientific">Dacryopinax primogenitus (strain DJM 731)</name>
    <name type="common">Brown rot fungus</name>
    <dbReference type="NCBI Taxonomy" id="1858805"/>
    <lineage>
        <taxon>Eukaryota</taxon>
        <taxon>Fungi</taxon>
        <taxon>Dikarya</taxon>
        <taxon>Basidiomycota</taxon>
        <taxon>Agaricomycotina</taxon>
        <taxon>Dacrymycetes</taxon>
        <taxon>Dacrymycetales</taxon>
        <taxon>Dacrymycetaceae</taxon>
        <taxon>Dacryopinax</taxon>
    </lineage>
</organism>
<dbReference type="OrthoDB" id="3176171at2759"/>
<feature type="compositionally biased region" description="Basic and acidic residues" evidence="1">
    <location>
        <begin position="120"/>
        <end position="166"/>
    </location>
</feature>
<dbReference type="RefSeq" id="XP_040623419.1">
    <property type="nucleotide sequence ID" value="XM_040771438.1"/>
</dbReference>
<gene>
    <name evidence="2" type="ORF">DACRYDRAFT_19273</name>
</gene>
<feature type="region of interest" description="Disordered" evidence="1">
    <location>
        <begin position="117"/>
        <end position="174"/>
    </location>
</feature>
<feature type="compositionally biased region" description="Polar residues" evidence="1">
    <location>
        <begin position="15"/>
        <end position="31"/>
    </location>
</feature>
<reference evidence="2 3" key="1">
    <citation type="journal article" date="2012" name="Science">
        <title>The Paleozoic origin of enzymatic lignin decomposition reconstructed from 31 fungal genomes.</title>
        <authorList>
            <person name="Floudas D."/>
            <person name="Binder M."/>
            <person name="Riley R."/>
            <person name="Barry K."/>
            <person name="Blanchette R.A."/>
            <person name="Henrissat B."/>
            <person name="Martinez A.T."/>
            <person name="Otillar R."/>
            <person name="Spatafora J.W."/>
            <person name="Yadav J.S."/>
            <person name="Aerts A."/>
            <person name="Benoit I."/>
            <person name="Boyd A."/>
            <person name="Carlson A."/>
            <person name="Copeland A."/>
            <person name="Coutinho P.M."/>
            <person name="de Vries R.P."/>
            <person name="Ferreira P."/>
            <person name="Findley K."/>
            <person name="Foster B."/>
            <person name="Gaskell J."/>
            <person name="Glotzer D."/>
            <person name="Gorecki P."/>
            <person name="Heitman J."/>
            <person name="Hesse C."/>
            <person name="Hori C."/>
            <person name="Igarashi K."/>
            <person name="Jurgens J.A."/>
            <person name="Kallen N."/>
            <person name="Kersten P."/>
            <person name="Kohler A."/>
            <person name="Kuees U."/>
            <person name="Kumar T.K.A."/>
            <person name="Kuo A."/>
            <person name="LaButti K."/>
            <person name="Larrondo L.F."/>
            <person name="Lindquist E."/>
            <person name="Ling A."/>
            <person name="Lombard V."/>
            <person name="Lucas S."/>
            <person name="Lundell T."/>
            <person name="Martin R."/>
            <person name="McLaughlin D.J."/>
            <person name="Morgenstern I."/>
            <person name="Morin E."/>
            <person name="Murat C."/>
            <person name="Nagy L.G."/>
            <person name="Nolan M."/>
            <person name="Ohm R.A."/>
            <person name="Patyshakuliyeva A."/>
            <person name="Rokas A."/>
            <person name="Ruiz-Duenas F.J."/>
            <person name="Sabat G."/>
            <person name="Salamov A."/>
            <person name="Samejima M."/>
            <person name="Schmutz J."/>
            <person name="Slot J.C."/>
            <person name="St John F."/>
            <person name="Stenlid J."/>
            <person name="Sun H."/>
            <person name="Sun S."/>
            <person name="Syed K."/>
            <person name="Tsang A."/>
            <person name="Wiebenga A."/>
            <person name="Young D."/>
            <person name="Pisabarro A."/>
            <person name="Eastwood D.C."/>
            <person name="Martin F."/>
            <person name="Cullen D."/>
            <person name="Grigoriev I.V."/>
            <person name="Hibbett D.S."/>
        </authorList>
    </citation>
    <scope>NUCLEOTIDE SEQUENCE [LARGE SCALE GENOMIC DNA]</scope>
    <source>
        <strain evidence="2 3">DJM-731 SS1</strain>
    </source>
</reference>
<dbReference type="Gene3D" id="1.10.287.1490">
    <property type="match status" value="1"/>
</dbReference>
<name>M5FTF1_DACPD</name>
<keyword evidence="3" id="KW-1185">Reference proteome</keyword>